<feature type="transmembrane region" description="Helical" evidence="1">
    <location>
        <begin position="147"/>
        <end position="171"/>
    </location>
</feature>
<comment type="caution">
    <text evidence="2">The sequence shown here is derived from an EMBL/GenBank/DDBJ whole genome shotgun (WGS) entry which is preliminary data.</text>
</comment>
<dbReference type="PANTHER" id="PTHR35283">
    <property type="entry name" value="T12C22.21 PROTEIN"/>
    <property type="match status" value="1"/>
</dbReference>
<keyword evidence="1" id="KW-1133">Transmembrane helix</keyword>
<evidence type="ECO:0000256" key="1">
    <source>
        <dbReference type="SAM" id="Phobius"/>
    </source>
</evidence>
<dbReference type="Pfam" id="PF11255">
    <property type="entry name" value="DUF3054"/>
    <property type="match status" value="1"/>
</dbReference>
<dbReference type="Proteomes" id="UP000283805">
    <property type="component" value="Unassembled WGS sequence"/>
</dbReference>
<feature type="transmembrane region" description="Helical" evidence="1">
    <location>
        <begin position="92"/>
        <end position="111"/>
    </location>
</feature>
<feature type="transmembrane region" description="Helical" evidence="1">
    <location>
        <begin position="123"/>
        <end position="141"/>
    </location>
</feature>
<protein>
    <recommendedName>
        <fullName evidence="4">DUF3054 family protein</fullName>
    </recommendedName>
</protein>
<keyword evidence="1" id="KW-0812">Transmembrane</keyword>
<accession>A0A3R7GYD3</accession>
<evidence type="ECO:0000313" key="2">
    <source>
        <dbReference type="EMBL" id="RKD97897.1"/>
    </source>
</evidence>
<reference evidence="2 3" key="1">
    <citation type="submission" date="2018-09" db="EMBL/GenBank/DDBJ databases">
        <title>Genomic Encyclopedia of Archaeal and Bacterial Type Strains, Phase II (KMG-II): from individual species to whole genera.</title>
        <authorList>
            <person name="Goeker M."/>
        </authorList>
    </citation>
    <scope>NUCLEOTIDE SEQUENCE [LARGE SCALE GENOMIC DNA]</scope>
    <source>
        <strain evidence="2 3">DSM 13151</strain>
    </source>
</reference>
<organism evidence="2 3">
    <name type="scientific">Halopiger aswanensis</name>
    <dbReference type="NCBI Taxonomy" id="148449"/>
    <lineage>
        <taxon>Archaea</taxon>
        <taxon>Methanobacteriati</taxon>
        <taxon>Methanobacteriota</taxon>
        <taxon>Stenosarchaea group</taxon>
        <taxon>Halobacteria</taxon>
        <taxon>Halobacteriales</taxon>
        <taxon>Natrialbaceae</taxon>
        <taxon>Halopiger</taxon>
    </lineage>
</organism>
<dbReference type="EMBL" id="RAPO01000001">
    <property type="protein sequence ID" value="RKD97897.1"/>
    <property type="molecule type" value="Genomic_DNA"/>
</dbReference>
<name>A0A3R7GYD3_9EURY</name>
<keyword evidence="3" id="KW-1185">Reference proteome</keyword>
<feature type="transmembrane region" description="Helical" evidence="1">
    <location>
        <begin position="52"/>
        <end position="72"/>
    </location>
</feature>
<dbReference type="InterPro" id="IPR021414">
    <property type="entry name" value="DUF3054"/>
</dbReference>
<dbReference type="PANTHER" id="PTHR35283:SF3">
    <property type="entry name" value="T12C22.21 PROTEIN"/>
    <property type="match status" value="1"/>
</dbReference>
<keyword evidence="1" id="KW-0472">Membrane</keyword>
<dbReference type="AlphaFoldDB" id="A0A3R7GYD3"/>
<proteinExistence type="predicted"/>
<evidence type="ECO:0008006" key="4">
    <source>
        <dbReference type="Google" id="ProtNLM"/>
    </source>
</evidence>
<sequence length="178" mass="18903">MFRSDDDRWKIGGWHLEPPRNRETNMDAVPTSDMDTGVRAESAGGTADRTTLLLAVGDVVFLAGLVLVGQLSHGVTPIEQPIAALETVAPFVLGWLLIAAIAGLYTSASDVATSVPQTARTTAVTWIAAANVGFILRNGLFGESTMWPFPLVMTGFGLLVLVGWRVGYAVFARSSGRA</sequence>
<evidence type="ECO:0000313" key="3">
    <source>
        <dbReference type="Proteomes" id="UP000283805"/>
    </source>
</evidence>
<gene>
    <name evidence="2" type="ORF">ATJ93_0895</name>
</gene>